<feature type="domain" description="HTH cro/C1-type" evidence="1">
    <location>
        <begin position="61"/>
        <end position="114"/>
    </location>
</feature>
<dbReference type="AlphaFoldDB" id="A0A3P1BT54"/>
<accession>A0A3P1BT54</accession>
<sequence length="116" mass="13196">MNWKIIKNEEQYEEALQRADEIFDAKSETAEGDELELLVMLIKEYENRIHPVLPPDPVEAIKLTMAEQGLQAKDLVSMIGSKGYISQLLNRKKPLTAEILRTLHKQLGIPAEILLS</sequence>
<dbReference type="InterPro" id="IPR039060">
    <property type="entry name" value="Antitox_HigA"/>
</dbReference>
<dbReference type="SMART" id="SM00530">
    <property type="entry name" value="HTH_XRE"/>
    <property type="match status" value="1"/>
</dbReference>
<dbReference type="CDD" id="cd00093">
    <property type="entry name" value="HTH_XRE"/>
    <property type="match status" value="1"/>
</dbReference>
<name>A0A3P1BT54_9BACT</name>
<dbReference type="PANTHER" id="PTHR40455:SF1">
    <property type="entry name" value="ANTITOXIN HIGA"/>
    <property type="match status" value="1"/>
</dbReference>
<dbReference type="PROSITE" id="PS50943">
    <property type="entry name" value="HTH_CROC1"/>
    <property type="match status" value="1"/>
</dbReference>
<dbReference type="InterPro" id="IPR001387">
    <property type="entry name" value="Cro/C1-type_HTH"/>
</dbReference>
<dbReference type="InterPro" id="IPR010982">
    <property type="entry name" value="Lambda_DNA-bd_dom_sf"/>
</dbReference>
<dbReference type="Gene3D" id="1.10.260.40">
    <property type="entry name" value="lambda repressor-like DNA-binding domains"/>
    <property type="match status" value="1"/>
</dbReference>
<protein>
    <submittedName>
        <fullName evidence="2">Transcriptional regulator</fullName>
    </submittedName>
</protein>
<keyword evidence="3" id="KW-1185">Reference proteome</keyword>
<dbReference type="EMBL" id="RQJO01000008">
    <property type="protein sequence ID" value="RRB04089.1"/>
    <property type="molecule type" value="Genomic_DNA"/>
</dbReference>
<dbReference type="SUPFAM" id="SSF47413">
    <property type="entry name" value="lambda repressor-like DNA-binding domains"/>
    <property type="match status" value="1"/>
</dbReference>
<evidence type="ECO:0000313" key="3">
    <source>
        <dbReference type="Proteomes" id="UP000271925"/>
    </source>
</evidence>
<proteinExistence type="predicted"/>
<dbReference type="PANTHER" id="PTHR40455">
    <property type="entry name" value="ANTITOXIN HIGA"/>
    <property type="match status" value="1"/>
</dbReference>
<dbReference type="OrthoDB" id="9796786at2"/>
<organism evidence="2 3">
    <name type="scientific">Larkinella rosea</name>
    <dbReference type="NCBI Taxonomy" id="2025312"/>
    <lineage>
        <taxon>Bacteria</taxon>
        <taxon>Pseudomonadati</taxon>
        <taxon>Bacteroidota</taxon>
        <taxon>Cytophagia</taxon>
        <taxon>Cytophagales</taxon>
        <taxon>Spirosomataceae</taxon>
        <taxon>Larkinella</taxon>
    </lineage>
</organism>
<dbReference type="GO" id="GO:0001046">
    <property type="term" value="F:core promoter sequence-specific DNA binding"/>
    <property type="evidence" value="ECO:0007669"/>
    <property type="project" value="TreeGrafter"/>
</dbReference>
<reference evidence="2 3" key="1">
    <citation type="submission" date="2018-11" db="EMBL/GenBank/DDBJ databases">
        <authorList>
            <person name="Zhou Z."/>
            <person name="Wang G."/>
        </authorList>
    </citation>
    <scope>NUCLEOTIDE SEQUENCE [LARGE SCALE GENOMIC DNA]</scope>
    <source>
        <strain evidence="2 3">KCTC52004</strain>
    </source>
</reference>
<comment type="caution">
    <text evidence="2">The sequence shown here is derived from an EMBL/GenBank/DDBJ whole genome shotgun (WGS) entry which is preliminary data.</text>
</comment>
<evidence type="ECO:0000259" key="1">
    <source>
        <dbReference type="PROSITE" id="PS50943"/>
    </source>
</evidence>
<dbReference type="Proteomes" id="UP000271925">
    <property type="component" value="Unassembled WGS sequence"/>
</dbReference>
<dbReference type="GO" id="GO:0006355">
    <property type="term" value="P:regulation of DNA-templated transcription"/>
    <property type="evidence" value="ECO:0007669"/>
    <property type="project" value="InterPro"/>
</dbReference>
<gene>
    <name evidence="2" type="ORF">EHT25_11220</name>
</gene>
<dbReference type="RefSeq" id="WP_124874467.1">
    <property type="nucleotide sequence ID" value="NZ_RQJO01000008.1"/>
</dbReference>
<evidence type="ECO:0000313" key="2">
    <source>
        <dbReference type="EMBL" id="RRB04089.1"/>
    </source>
</evidence>